<proteinExistence type="predicted"/>
<organism evidence="1 2">
    <name type="scientific">Vigna mungo</name>
    <name type="common">Black gram</name>
    <name type="synonym">Phaseolus mungo</name>
    <dbReference type="NCBI Taxonomy" id="3915"/>
    <lineage>
        <taxon>Eukaryota</taxon>
        <taxon>Viridiplantae</taxon>
        <taxon>Streptophyta</taxon>
        <taxon>Embryophyta</taxon>
        <taxon>Tracheophyta</taxon>
        <taxon>Spermatophyta</taxon>
        <taxon>Magnoliopsida</taxon>
        <taxon>eudicotyledons</taxon>
        <taxon>Gunneridae</taxon>
        <taxon>Pentapetalae</taxon>
        <taxon>rosids</taxon>
        <taxon>fabids</taxon>
        <taxon>Fabales</taxon>
        <taxon>Fabaceae</taxon>
        <taxon>Papilionoideae</taxon>
        <taxon>50 kb inversion clade</taxon>
        <taxon>NPAAA clade</taxon>
        <taxon>indigoferoid/millettioid clade</taxon>
        <taxon>Phaseoleae</taxon>
        <taxon>Vigna</taxon>
    </lineage>
</organism>
<protein>
    <submittedName>
        <fullName evidence="1">Uncharacterized protein</fullName>
    </submittedName>
</protein>
<dbReference type="AlphaFoldDB" id="A0AAQ3NV03"/>
<evidence type="ECO:0000313" key="1">
    <source>
        <dbReference type="EMBL" id="WVZ16033.1"/>
    </source>
</evidence>
<dbReference type="EMBL" id="CP144697">
    <property type="protein sequence ID" value="WVZ16033.1"/>
    <property type="molecule type" value="Genomic_DNA"/>
</dbReference>
<accession>A0AAQ3NV03</accession>
<dbReference type="Proteomes" id="UP001374535">
    <property type="component" value="Chromosome 4"/>
</dbReference>
<sequence>MVRTVALIQRHRRQHRVSLCHGSTSCLFPMLSCYNCKEHLNALAISSDDESEQAYLQAQPQPHIIPCTATVIGLSSLNGCILTTRPNTKAAGLGFVGEVAKVDPAVLRSFIAPATSWSLPSSPPTSPGTSYNINADTVDGELLQCLAWRS</sequence>
<reference evidence="1 2" key="1">
    <citation type="journal article" date="2023" name="Life. Sci Alliance">
        <title>Evolutionary insights into 3D genome organization and epigenetic landscape of Vigna mungo.</title>
        <authorList>
            <person name="Junaid A."/>
            <person name="Singh B."/>
            <person name="Bhatia S."/>
        </authorList>
    </citation>
    <scope>NUCLEOTIDE SEQUENCE [LARGE SCALE GENOMIC DNA]</scope>
    <source>
        <strain evidence="1">Urdbean</strain>
    </source>
</reference>
<name>A0AAQ3NV03_VIGMU</name>
<evidence type="ECO:0000313" key="2">
    <source>
        <dbReference type="Proteomes" id="UP001374535"/>
    </source>
</evidence>
<gene>
    <name evidence="1" type="ORF">V8G54_013599</name>
</gene>
<keyword evidence="2" id="KW-1185">Reference proteome</keyword>